<evidence type="ECO:0000313" key="2">
    <source>
        <dbReference type="EMBL" id="SFN02145.1"/>
    </source>
</evidence>
<dbReference type="SUPFAM" id="SSF64376">
    <property type="entry name" value="YlxR-like"/>
    <property type="match status" value="1"/>
</dbReference>
<dbReference type="AlphaFoldDB" id="A0A1I4VM81"/>
<evidence type="ECO:0000313" key="3">
    <source>
        <dbReference type="Proteomes" id="UP000199611"/>
    </source>
</evidence>
<dbReference type="InterPro" id="IPR007393">
    <property type="entry name" value="YlxR_dom"/>
</dbReference>
<dbReference type="InterPro" id="IPR037465">
    <property type="entry name" value="YlxR"/>
</dbReference>
<dbReference type="Gene3D" id="3.30.1230.10">
    <property type="entry name" value="YlxR-like"/>
    <property type="match status" value="1"/>
</dbReference>
<feature type="domain" description="YlxR" evidence="1">
    <location>
        <begin position="1"/>
        <end position="60"/>
    </location>
</feature>
<proteinExistence type="predicted"/>
<dbReference type="Proteomes" id="UP000199611">
    <property type="component" value="Unassembled WGS sequence"/>
</dbReference>
<dbReference type="InterPro" id="IPR035931">
    <property type="entry name" value="YlxR-like_sf"/>
</dbReference>
<keyword evidence="3" id="KW-1185">Reference proteome</keyword>
<dbReference type="PANTHER" id="PTHR34215:SF1">
    <property type="entry name" value="YLXR DOMAIN-CONTAINING PROTEIN"/>
    <property type="match status" value="1"/>
</dbReference>
<name>A0A1I4VM81_9BACT</name>
<organism evidence="2 3">
    <name type="scientific">Thermodesulforhabdus norvegica</name>
    <dbReference type="NCBI Taxonomy" id="39841"/>
    <lineage>
        <taxon>Bacteria</taxon>
        <taxon>Pseudomonadati</taxon>
        <taxon>Thermodesulfobacteriota</taxon>
        <taxon>Syntrophobacteria</taxon>
        <taxon>Syntrophobacterales</taxon>
        <taxon>Thermodesulforhabdaceae</taxon>
        <taxon>Thermodesulforhabdus</taxon>
    </lineage>
</organism>
<dbReference type="Pfam" id="PF04296">
    <property type="entry name" value="YlxR"/>
    <property type="match status" value="1"/>
</dbReference>
<reference evidence="3" key="1">
    <citation type="submission" date="2016-10" db="EMBL/GenBank/DDBJ databases">
        <authorList>
            <person name="Varghese N."/>
            <person name="Submissions S."/>
        </authorList>
    </citation>
    <scope>NUCLEOTIDE SEQUENCE [LARGE SCALE GENOMIC DNA]</scope>
    <source>
        <strain evidence="3">DSM 9990</strain>
    </source>
</reference>
<sequence length="79" mass="8925">MCVVCRERRYKDELIRLAVDEDGMVVVDSEGRMPGRGAYVCPGCVDYLKWGKTLINAFKGRARGFKGFAKSGCREQDIF</sequence>
<protein>
    <recommendedName>
        <fullName evidence="1">YlxR domain-containing protein</fullName>
    </recommendedName>
</protein>
<evidence type="ECO:0000259" key="1">
    <source>
        <dbReference type="Pfam" id="PF04296"/>
    </source>
</evidence>
<dbReference type="PANTHER" id="PTHR34215">
    <property type="entry name" value="BLL0784 PROTEIN"/>
    <property type="match status" value="1"/>
</dbReference>
<gene>
    <name evidence="2" type="ORF">SAMN05660836_02359</name>
</gene>
<accession>A0A1I4VM81</accession>
<dbReference type="STRING" id="39841.SAMN05660836_02359"/>
<dbReference type="EMBL" id="FOUU01000010">
    <property type="protein sequence ID" value="SFN02145.1"/>
    <property type="molecule type" value="Genomic_DNA"/>
</dbReference>